<protein>
    <submittedName>
        <fullName evidence="2">Uncharacterized protein</fullName>
    </submittedName>
</protein>
<keyword evidence="3" id="KW-1185">Reference proteome</keyword>
<gene>
    <name evidence="2" type="ORF">PR048_014008</name>
</gene>
<feature type="region of interest" description="Disordered" evidence="1">
    <location>
        <begin position="39"/>
        <end position="64"/>
    </location>
</feature>
<evidence type="ECO:0000313" key="3">
    <source>
        <dbReference type="Proteomes" id="UP001159363"/>
    </source>
</evidence>
<comment type="caution">
    <text evidence="2">The sequence shown here is derived from an EMBL/GenBank/DDBJ whole genome shotgun (WGS) entry which is preliminary data.</text>
</comment>
<accession>A0ABQ9HTR8</accession>
<feature type="compositionally biased region" description="Polar residues" evidence="1">
    <location>
        <begin position="45"/>
        <end position="58"/>
    </location>
</feature>
<organism evidence="2 3">
    <name type="scientific">Dryococelus australis</name>
    <dbReference type="NCBI Taxonomy" id="614101"/>
    <lineage>
        <taxon>Eukaryota</taxon>
        <taxon>Metazoa</taxon>
        <taxon>Ecdysozoa</taxon>
        <taxon>Arthropoda</taxon>
        <taxon>Hexapoda</taxon>
        <taxon>Insecta</taxon>
        <taxon>Pterygota</taxon>
        <taxon>Neoptera</taxon>
        <taxon>Polyneoptera</taxon>
        <taxon>Phasmatodea</taxon>
        <taxon>Verophasmatodea</taxon>
        <taxon>Anareolatae</taxon>
        <taxon>Phasmatidae</taxon>
        <taxon>Eurycanthinae</taxon>
        <taxon>Dryococelus</taxon>
    </lineage>
</organism>
<dbReference type="EMBL" id="JARBHB010000004">
    <property type="protein sequence ID" value="KAJ8887790.1"/>
    <property type="molecule type" value="Genomic_DNA"/>
</dbReference>
<sequence length="64" mass="7095">MLKPSRSCNHPTFLCKCRENNVLPKGLSIKPPVKANYLSVHNKPGSETQSETQGNTGKETVHFD</sequence>
<proteinExistence type="predicted"/>
<name>A0ABQ9HTR8_9NEOP</name>
<evidence type="ECO:0000313" key="2">
    <source>
        <dbReference type="EMBL" id="KAJ8887790.1"/>
    </source>
</evidence>
<evidence type="ECO:0000256" key="1">
    <source>
        <dbReference type="SAM" id="MobiDB-lite"/>
    </source>
</evidence>
<reference evidence="2 3" key="1">
    <citation type="submission" date="2023-02" db="EMBL/GenBank/DDBJ databases">
        <title>LHISI_Scaffold_Assembly.</title>
        <authorList>
            <person name="Stuart O.P."/>
            <person name="Cleave R."/>
            <person name="Magrath M.J.L."/>
            <person name="Mikheyev A.S."/>
        </authorList>
    </citation>
    <scope>NUCLEOTIDE SEQUENCE [LARGE SCALE GENOMIC DNA]</scope>
    <source>
        <strain evidence="2">Daus_M_001</strain>
        <tissue evidence="2">Leg muscle</tissue>
    </source>
</reference>
<dbReference type="Proteomes" id="UP001159363">
    <property type="component" value="Chromosome X"/>
</dbReference>